<organism evidence="1 2">
    <name type="scientific">Segatella salivae F0493</name>
    <dbReference type="NCBI Taxonomy" id="1395125"/>
    <lineage>
        <taxon>Bacteria</taxon>
        <taxon>Pseudomonadati</taxon>
        <taxon>Bacteroidota</taxon>
        <taxon>Bacteroidia</taxon>
        <taxon>Bacteroidales</taxon>
        <taxon>Prevotellaceae</taxon>
        <taxon>Segatella</taxon>
    </lineage>
</organism>
<dbReference type="EMBL" id="AWGW01000006">
    <property type="protein sequence ID" value="ERK02174.1"/>
    <property type="molecule type" value="Genomic_DNA"/>
</dbReference>
<comment type="caution">
    <text evidence="1">The sequence shown here is derived from an EMBL/GenBank/DDBJ whole genome shotgun (WGS) entry which is preliminary data.</text>
</comment>
<evidence type="ECO:0000313" key="2">
    <source>
        <dbReference type="Proteomes" id="UP000017023"/>
    </source>
</evidence>
<gene>
    <name evidence="1" type="ORF">HMPREF9145_0527</name>
</gene>
<sequence length="44" mass="5161">MSFQSNNNTYCQETWLKKDETMMNFHDLDHILPISSSLEVLKNG</sequence>
<dbReference type="Proteomes" id="UP000017023">
    <property type="component" value="Unassembled WGS sequence"/>
</dbReference>
<dbReference type="AlphaFoldDB" id="U2MSF4"/>
<proteinExistence type="predicted"/>
<reference evidence="1 2" key="1">
    <citation type="submission" date="2013-08" db="EMBL/GenBank/DDBJ databases">
        <authorList>
            <person name="Durkin A.S."/>
            <person name="Haft D.R."/>
            <person name="McCorrison J."/>
            <person name="Torralba M."/>
            <person name="Gillis M."/>
            <person name="Haft D.H."/>
            <person name="Methe B."/>
            <person name="Sutton G."/>
            <person name="Nelson K.E."/>
        </authorList>
    </citation>
    <scope>NUCLEOTIDE SEQUENCE [LARGE SCALE GENOMIC DNA]</scope>
    <source>
        <strain evidence="1 2">F0493</strain>
    </source>
</reference>
<name>U2MSF4_9BACT</name>
<accession>U2MSF4</accession>
<dbReference type="PATRIC" id="fig|1395125.3.peg.313"/>
<protein>
    <submittedName>
        <fullName evidence="1">Uncharacterized protein</fullName>
    </submittedName>
</protein>
<evidence type="ECO:0000313" key="1">
    <source>
        <dbReference type="EMBL" id="ERK02174.1"/>
    </source>
</evidence>